<reference evidence="2" key="5">
    <citation type="submission" date="2020-05" db="EMBL/GenBank/DDBJ databases">
        <authorList>
            <person name="Rincon C."/>
            <person name="Sanders R I."/>
            <person name="Robbins C."/>
            <person name="Chaturvedi A."/>
        </authorList>
    </citation>
    <scope>NUCLEOTIDE SEQUENCE</scope>
    <source>
        <strain evidence="2">CHB12</strain>
    </source>
</reference>
<feature type="transmembrane region" description="Helical" evidence="1">
    <location>
        <begin position="78"/>
        <end position="97"/>
    </location>
</feature>
<reference evidence="3 6" key="2">
    <citation type="submission" date="2017-09" db="EMBL/GenBank/DDBJ databases">
        <title>Extensive intraspecific genome diversity in a model arbuscular mycorrhizal fungus.</title>
        <authorList>
            <person name="Chen E.C."/>
            <person name="Morin E."/>
            <person name="Beaudet D."/>
            <person name="Noel J."/>
            <person name="Ndikumana S."/>
            <person name="Charron P."/>
            <person name="St-Onge C."/>
            <person name="Giorgi J."/>
            <person name="Grigoriev I.V."/>
            <person name="Roux C."/>
            <person name="Martin F.M."/>
            <person name="Corradi N."/>
        </authorList>
    </citation>
    <scope>NUCLEOTIDE SEQUENCE [LARGE SCALE GENOMIC DNA]</scope>
    <source>
        <strain evidence="3 6">A5</strain>
    </source>
</reference>
<dbReference type="Proteomes" id="UP000232688">
    <property type="component" value="Unassembled WGS sequence"/>
</dbReference>
<keyword evidence="1" id="KW-0472">Membrane</keyword>
<proteinExistence type="predicted"/>
<evidence type="ECO:0000313" key="6">
    <source>
        <dbReference type="Proteomes" id="UP000232722"/>
    </source>
</evidence>
<evidence type="ECO:0000313" key="4">
    <source>
        <dbReference type="EMBL" id="PKC53780.1"/>
    </source>
</evidence>
<evidence type="ECO:0000313" key="3">
    <source>
        <dbReference type="EMBL" id="PKC03837.1"/>
    </source>
</evidence>
<evidence type="ECO:0000313" key="5">
    <source>
        <dbReference type="Proteomes" id="UP000232688"/>
    </source>
</evidence>
<keyword evidence="1" id="KW-0812">Transmembrane</keyword>
<dbReference type="OrthoDB" id="10296153at2759"/>
<evidence type="ECO:0000256" key="1">
    <source>
        <dbReference type="SAM" id="Phobius"/>
    </source>
</evidence>
<dbReference type="EMBL" id="CAGKOT010000010">
    <property type="protein sequence ID" value="CAB5356866.1"/>
    <property type="molecule type" value="Genomic_DNA"/>
</dbReference>
<name>A0A2I1FEV4_9GLOM</name>
<reference evidence="3 6" key="1">
    <citation type="submission" date="2016-04" db="EMBL/GenBank/DDBJ databases">
        <title>Genome analyses suggest a sexual origin of heterokaryosis in a supposedly ancient asexual fungus.</title>
        <authorList>
            <person name="Ropars J."/>
            <person name="Sedzielewska K."/>
            <person name="Noel J."/>
            <person name="Charron P."/>
            <person name="Farinelli L."/>
            <person name="Marton T."/>
            <person name="Kruger M."/>
            <person name="Pelin A."/>
            <person name="Brachmann A."/>
            <person name="Corradi N."/>
        </authorList>
    </citation>
    <scope>NUCLEOTIDE SEQUENCE [LARGE SCALE GENOMIC DNA]</scope>
    <source>
        <strain evidence="3 6">A5</strain>
    </source>
</reference>
<sequence length="120" mass="14169">MKEIIKLKLSKHEIKKLYKNYNQKYEVELILSKYCKTDDDKYEYLESLLESLLLSDEPIVTSKLRIRDVFSEGLKYHYFLPLVLIGISTGSIFTVLYNQMVVEKKNANLLNETRTDLNIK</sequence>
<dbReference type="VEuPathDB" id="FungiDB:FUN_017551"/>
<evidence type="ECO:0000313" key="2">
    <source>
        <dbReference type="EMBL" id="CAB5356866.1"/>
    </source>
</evidence>
<dbReference type="VEuPathDB" id="FungiDB:RhiirA1_478581"/>
<reference evidence="4 5" key="4">
    <citation type="submission" date="2017-10" db="EMBL/GenBank/DDBJ databases">
        <title>Genome analyses suggest a sexual origin of heterokaryosis in a supposedly ancient asexual fungus.</title>
        <authorList>
            <person name="Corradi N."/>
            <person name="Sedzielewska K."/>
            <person name="Noel J."/>
            <person name="Charron P."/>
            <person name="Farinelli L."/>
            <person name="Marton T."/>
            <person name="Kruger M."/>
            <person name="Pelin A."/>
            <person name="Brachmann A."/>
            <person name="Corradi N."/>
        </authorList>
    </citation>
    <scope>NUCLEOTIDE SEQUENCE [LARGE SCALE GENOMIC DNA]</scope>
    <source>
        <strain evidence="4 5">A1</strain>
    </source>
</reference>
<dbReference type="EMBL" id="LLXH01003840">
    <property type="protein sequence ID" value="PKC53780.1"/>
    <property type="molecule type" value="Genomic_DNA"/>
</dbReference>
<accession>A0A2I1FEV4</accession>
<comment type="caution">
    <text evidence="3">The sequence shown here is derived from an EMBL/GenBank/DDBJ whole genome shotgun (WGS) entry which is preliminary data.</text>
</comment>
<gene>
    <name evidence="2" type="ORF">CHRIB12_LOCUS6593</name>
    <name evidence="4" type="ORF">RhiirA1_478581</name>
    <name evidence="3" type="ORF">RhiirA5_423141</name>
</gene>
<reference evidence="4 5" key="3">
    <citation type="submission" date="2017-10" db="EMBL/GenBank/DDBJ databases">
        <title>Extensive intraspecific genome diversity in a model arbuscular mycorrhizal fungus.</title>
        <authorList>
            <person name="Chen E.C.H."/>
            <person name="Morin E."/>
            <person name="Baudet D."/>
            <person name="Noel J."/>
            <person name="Ndikumana S."/>
            <person name="Charron P."/>
            <person name="St-Onge C."/>
            <person name="Giorgi J."/>
            <person name="Grigoriev I.V."/>
            <person name="Roux C."/>
            <person name="Martin F.M."/>
            <person name="Corradi N."/>
        </authorList>
    </citation>
    <scope>NUCLEOTIDE SEQUENCE [LARGE SCALE GENOMIC DNA]</scope>
    <source>
        <strain evidence="4 5">A1</strain>
    </source>
</reference>
<protein>
    <submittedName>
        <fullName evidence="3">Uncharacterized protein</fullName>
    </submittedName>
</protein>
<organism evidence="3 6">
    <name type="scientific">Rhizophagus irregularis</name>
    <dbReference type="NCBI Taxonomy" id="588596"/>
    <lineage>
        <taxon>Eukaryota</taxon>
        <taxon>Fungi</taxon>
        <taxon>Fungi incertae sedis</taxon>
        <taxon>Mucoromycota</taxon>
        <taxon>Glomeromycotina</taxon>
        <taxon>Glomeromycetes</taxon>
        <taxon>Glomerales</taxon>
        <taxon>Glomeraceae</taxon>
        <taxon>Rhizophagus</taxon>
    </lineage>
</organism>
<dbReference type="Proteomes" id="UP000232722">
    <property type="component" value="Unassembled WGS sequence"/>
</dbReference>
<dbReference type="VEuPathDB" id="FungiDB:RhiirFUN_010622"/>
<dbReference type="Proteomes" id="UP000684084">
    <property type="component" value="Unassembled WGS sequence"/>
</dbReference>
<dbReference type="EMBL" id="LLXJ01001111">
    <property type="protein sequence ID" value="PKC03837.1"/>
    <property type="molecule type" value="Genomic_DNA"/>
</dbReference>
<keyword evidence="1" id="KW-1133">Transmembrane helix</keyword>
<dbReference type="AlphaFoldDB" id="A0A2I1FEV4"/>